<proteinExistence type="predicted"/>
<reference evidence="2" key="1">
    <citation type="journal article" date="2022" name="Front. Genet.">
        <title>Chromosome-Scale Assembly of the Dendrobium nobile Genome Provides Insights Into the Molecular Mechanism of the Biosynthesis of the Medicinal Active Ingredient of Dendrobium.</title>
        <authorList>
            <person name="Xu Q."/>
            <person name="Niu S.-C."/>
            <person name="Li K.-L."/>
            <person name="Zheng P.-J."/>
            <person name="Zhang X.-J."/>
            <person name="Jia Y."/>
            <person name="Liu Y."/>
            <person name="Niu Y.-X."/>
            <person name="Yu L.-H."/>
            <person name="Chen D.-F."/>
            <person name="Zhang G.-Q."/>
        </authorList>
    </citation>
    <scope>NUCLEOTIDE SEQUENCE</scope>
    <source>
        <tissue evidence="2">Leaf</tissue>
    </source>
</reference>
<protein>
    <submittedName>
        <fullName evidence="2">Uncharacterized protein</fullName>
    </submittedName>
</protein>
<dbReference type="Proteomes" id="UP000829196">
    <property type="component" value="Unassembled WGS sequence"/>
</dbReference>
<comment type="caution">
    <text evidence="2">The sequence shown here is derived from an EMBL/GenBank/DDBJ whole genome shotgun (WGS) entry which is preliminary data.</text>
</comment>
<feature type="region of interest" description="Disordered" evidence="1">
    <location>
        <begin position="15"/>
        <end position="35"/>
    </location>
</feature>
<gene>
    <name evidence="2" type="ORF">KFK09_002719</name>
</gene>
<evidence type="ECO:0000313" key="3">
    <source>
        <dbReference type="Proteomes" id="UP000829196"/>
    </source>
</evidence>
<accession>A0A8T3C249</accession>
<dbReference type="EMBL" id="JAGYWB010000003">
    <property type="protein sequence ID" value="KAI0527121.1"/>
    <property type="molecule type" value="Genomic_DNA"/>
</dbReference>
<organism evidence="2 3">
    <name type="scientific">Dendrobium nobile</name>
    <name type="common">Orchid</name>
    <dbReference type="NCBI Taxonomy" id="94219"/>
    <lineage>
        <taxon>Eukaryota</taxon>
        <taxon>Viridiplantae</taxon>
        <taxon>Streptophyta</taxon>
        <taxon>Embryophyta</taxon>
        <taxon>Tracheophyta</taxon>
        <taxon>Spermatophyta</taxon>
        <taxon>Magnoliopsida</taxon>
        <taxon>Liliopsida</taxon>
        <taxon>Asparagales</taxon>
        <taxon>Orchidaceae</taxon>
        <taxon>Epidendroideae</taxon>
        <taxon>Malaxideae</taxon>
        <taxon>Dendrobiinae</taxon>
        <taxon>Dendrobium</taxon>
    </lineage>
</organism>
<sequence>MEELRPLLFVRTGKRRRKDRSSVSSLGFHEQQRRSGEWRSFGLSCLCEPGRDGERSLESKLGVEHTSWIGDALTGNGRAATRGPWVLEFGRLQEAEGGARELVAWRPGGLDRLSISCGRPELFVKPV</sequence>
<keyword evidence="3" id="KW-1185">Reference proteome</keyword>
<dbReference type="AlphaFoldDB" id="A0A8T3C249"/>
<name>A0A8T3C249_DENNO</name>
<evidence type="ECO:0000313" key="2">
    <source>
        <dbReference type="EMBL" id="KAI0527121.1"/>
    </source>
</evidence>
<evidence type="ECO:0000256" key="1">
    <source>
        <dbReference type="SAM" id="MobiDB-lite"/>
    </source>
</evidence>